<reference evidence="2" key="3">
    <citation type="submission" date="2016-06" db="UniProtKB">
        <authorList>
            <consortium name="WormBaseParasite"/>
        </authorList>
    </citation>
    <scope>IDENTIFICATION</scope>
</reference>
<accession>A0A183C3L6</accession>
<dbReference type="AlphaFoldDB" id="A0A183C3L6"/>
<dbReference type="WBParaSite" id="GPLIN_000746000">
    <property type="protein sequence ID" value="GPLIN_000746000"/>
    <property type="gene ID" value="GPLIN_000746000"/>
</dbReference>
<dbReference type="Proteomes" id="UP000050741">
    <property type="component" value="Unassembled WGS sequence"/>
</dbReference>
<reference evidence="1" key="2">
    <citation type="submission" date="2014-05" db="EMBL/GenBank/DDBJ databases">
        <title>The genome and life-stage specific transcriptomes of Globodera pallida elucidate key aspects of plant parasitism by a cyst nematode.</title>
        <authorList>
            <person name="Cotton J.A."/>
            <person name="Lilley C.J."/>
            <person name="Jones L.M."/>
            <person name="Kikuchi T."/>
            <person name="Reid A.J."/>
            <person name="Thorpe P."/>
            <person name="Tsai I.J."/>
            <person name="Beasley H."/>
            <person name="Blok V."/>
            <person name="Cock P.J.A."/>
            <person name="Van den Akker S.E."/>
            <person name="Holroyd N."/>
            <person name="Hunt M."/>
            <person name="Mantelin S."/>
            <person name="Naghra H."/>
            <person name="Pain A."/>
            <person name="Palomares-Rius J.E."/>
            <person name="Zarowiecki M."/>
            <person name="Berriman M."/>
            <person name="Jones J.T."/>
            <person name="Urwin P.E."/>
        </authorList>
    </citation>
    <scope>NUCLEOTIDE SEQUENCE [LARGE SCALE GENOMIC DNA]</scope>
    <source>
        <strain evidence="1">Lindley</strain>
    </source>
</reference>
<reference evidence="1" key="1">
    <citation type="submission" date="2013-12" db="EMBL/GenBank/DDBJ databases">
        <authorList>
            <person name="Aslett M."/>
        </authorList>
    </citation>
    <scope>NUCLEOTIDE SEQUENCE [LARGE SCALE GENOMIC DNA]</scope>
    <source>
        <strain evidence="1">Lindley</strain>
    </source>
</reference>
<organism evidence="1 2">
    <name type="scientific">Globodera pallida</name>
    <name type="common">Potato cyst nematode worm</name>
    <name type="synonym">Heterodera pallida</name>
    <dbReference type="NCBI Taxonomy" id="36090"/>
    <lineage>
        <taxon>Eukaryota</taxon>
        <taxon>Metazoa</taxon>
        <taxon>Ecdysozoa</taxon>
        <taxon>Nematoda</taxon>
        <taxon>Chromadorea</taxon>
        <taxon>Rhabditida</taxon>
        <taxon>Tylenchina</taxon>
        <taxon>Tylenchomorpha</taxon>
        <taxon>Tylenchoidea</taxon>
        <taxon>Heteroderidae</taxon>
        <taxon>Heteroderinae</taxon>
        <taxon>Globodera</taxon>
    </lineage>
</organism>
<name>A0A183C3L6_GLOPA</name>
<evidence type="ECO:0000313" key="2">
    <source>
        <dbReference type="WBParaSite" id="GPLIN_000746000"/>
    </source>
</evidence>
<proteinExistence type="predicted"/>
<sequence length="87" mass="10548">MSAFYGSQIQLKPTEAFLDYWPYYSYSPFYRHSQTFDQYKYGLMNDWYFKTPYHSYSYQKSVPLLMDGTDGRNLLFALEMLIIYRGK</sequence>
<keyword evidence="1" id="KW-1185">Reference proteome</keyword>
<protein>
    <submittedName>
        <fullName evidence="2">Uncharacterized protein</fullName>
    </submittedName>
</protein>
<evidence type="ECO:0000313" key="1">
    <source>
        <dbReference type="Proteomes" id="UP000050741"/>
    </source>
</evidence>